<dbReference type="NCBIfam" id="NF006958">
    <property type="entry name" value="PRK09435.1"/>
    <property type="match status" value="1"/>
</dbReference>
<comment type="caution">
    <text evidence="2">The sequence shown here is derived from an EMBL/GenBank/DDBJ whole genome shotgun (WGS) entry which is preliminary data.</text>
</comment>
<comment type="similarity">
    <text evidence="1">Belongs to the SIMIBI class G3E GTPase family. ArgK/MeaB subfamily.</text>
</comment>
<dbReference type="PANTHER" id="PTHR23408:SF3">
    <property type="entry name" value="METHYLMALONIC ACIDURIA TYPE A PROTEIN, MITOCHONDRIAL"/>
    <property type="match status" value="1"/>
</dbReference>
<dbReference type="RefSeq" id="WP_000094317.1">
    <property type="nucleotide sequence ID" value="NZ_AHNR02000063.1"/>
</dbReference>
<evidence type="ECO:0000313" key="2">
    <source>
        <dbReference type="EMBL" id="EKR53743.1"/>
    </source>
</evidence>
<proteinExistence type="inferred from homology"/>
<dbReference type="AlphaFoldDB" id="A0A0E2D189"/>
<dbReference type="GO" id="GO:0005525">
    <property type="term" value="F:GTP binding"/>
    <property type="evidence" value="ECO:0007669"/>
    <property type="project" value="InterPro"/>
</dbReference>
<evidence type="ECO:0000313" key="3">
    <source>
        <dbReference type="Proteomes" id="UP000001340"/>
    </source>
</evidence>
<dbReference type="GeneID" id="61141407"/>
<sequence>MSSGEQNGIPPLNEIRQRLGRVNRTLPSAEEFIKGILSGDRVMLARAITLVESTRTDHKELAEKIINSCLPHSGKSIRIGITGIPGVGKSTFIESFGMYLISQGKKLAVLTIDPSSQISGGSILGDKTRMSELSKNESAFIRPSPSGDSLGGVARKTRETIYLCEAAGFDTILVETVGVGQSETAVHSMVDLFLLLLIAGAGDELQGIKRGIMEMADLFAITKADGDNKVRAERTRIETQSAIHFFPKQESSWIPKVLTCSSLSGEGIGEIWNQILEYEKVLKLNGHFEIRRTNQSKYWLEETVSENLMGDFYTKMKDLYLDMESKVSEHKISSFQAAEKLIFEYRKRILK</sequence>
<accession>A0A0E2D189</accession>
<dbReference type="GO" id="GO:0016740">
    <property type="term" value="F:transferase activity"/>
    <property type="evidence" value="ECO:0007669"/>
    <property type="project" value="UniProtKB-KW"/>
</dbReference>
<dbReference type="CDD" id="cd03114">
    <property type="entry name" value="MMAA-like"/>
    <property type="match status" value="1"/>
</dbReference>
<protein>
    <submittedName>
        <fullName evidence="2">LAO/AO transport system ATPase</fullName>
        <ecNumber evidence="2">2.7.-.-</ecNumber>
    </submittedName>
</protein>
<dbReference type="GO" id="GO:0003924">
    <property type="term" value="F:GTPase activity"/>
    <property type="evidence" value="ECO:0007669"/>
    <property type="project" value="InterPro"/>
</dbReference>
<dbReference type="PANTHER" id="PTHR23408">
    <property type="entry name" value="METHYLMALONYL-COA MUTASE"/>
    <property type="match status" value="1"/>
</dbReference>
<dbReference type="SUPFAM" id="SSF52540">
    <property type="entry name" value="P-loop containing nucleoside triphosphate hydrolases"/>
    <property type="match status" value="1"/>
</dbReference>
<dbReference type="InterPro" id="IPR005129">
    <property type="entry name" value="GTPase_ArgK"/>
</dbReference>
<dbReference type="EMBL" id="AHNR02000063">
    <property type="protein sequence ID" value="EKR53743.1"/>
    <property type="molecule type" value="Genomic_DNA"/>
</dbReference>
<dbReference type="GO" id="GO:0005737">
    <property type="term" value="C:cytoplasm"/>
    <property type="evidence" value="ECO:0007669"/>
    <property type="project" value="TreeGrafter"/>
</dbReference>
<dbReference type="Gene3D" id="1.10.287.130">
    <property type="match status" value="1"/>
</dbReference>
<name>A0A0E2D189_LEPIR</name>
<dbReference type="NCBIfam" id="TIGR00750">
    <property type="entry name" value="lao"/>
    <property type="match status" value="1"/>
</dbReference>
<evidence type="ECO:0000256" key="1">
    <source>
        <dbReference type="ARBA" id="ARBA00009625"/>
    </source>
</evidence>
<dbReference type="EC" id="2.7.-.-" evidence="2"/>
<dbReference type="Proteomes" id="UP000001340">
    <property type="component" value="Unassembled WGS sequence"/>
</dbReference>
<keyword evidence="2" id="KW-0808">Transferase</keyword>
<reference evidence="2 3" key="1">
    <citation type="submission" date="2012-10" db="EMBL/GenBank/DDBJ databases">
        <authorList>
            <person name="Harkins D.M."/>
            <person name="Durkin A.S."/>
            <person name="Brinkac L.M."/>
            <person name="Haft D.H."/>
            <person name="Selengut J.D."/>
            <person name="Sanka R."/>
            <person name="DePew J."/>
            <person name="Purushe J."/>
            <person name="Chanthongthip A."/>
            <person name="Lattana O."/>
            <person name="Phetsouvanh R."/>
            <person name="Newton P.N."/>
            <person name="Vinetz J.M."/>
            <person name="Sutton G.G."/>
            <person name="Nierman W.C."/>
            <person name="Fouts D.E."/>
        </authorList>
    </citation>
    <scope>NUCLEOTIDE SEQUENCE [LARGE SCALE GENOMIC DNA]</scope>
    <source>
        <strain evidence="2 3">UI 12758</strain>
    </source>
</reference>
<gene>
    <name evidence="2" type="ORF">LEP1GSC105_0449</name>
</gene>
<dbReference type="Gene3D" id="1.20.5.170">
    <property type="match status" value="1"/>
</dbReference>
<dbReference type="Gene3D" id="3.40.50.300">
    <property type="entry name" value="P-loop containing nucleotide triphosphate hydrolases"/>
    <property type="match status" value="1"/>
</dbReference>
<dbReference type="InterPro" id="IPR027417">
    <property type="entry name" value="P-loop_NTPase"/>
</dbReference>
<organism evidence="2 3">
    <name type="scientific">Leptospira interrogans str. UI 12758</name>
    <dbReference type="NCBI Taxonomy" id="1049938"/>
    <lineage>
        <taxon>Bacteria</taxon>
        <taxon>Pseudomonadati</taxon>
        <taxon>Spirochaetota</taxon>
        <taxon>Spirochaetia</taxon>
        <taxon>Leptospirales</taxon>
        <taxon>Leptospiraceae</taxon>
        <taxon>Leptospira</taxon>
    </lineage>
</organism>
<dbReference type="Pfam" id="PF03308">
    <property type="entry name" value="MeaB"/>
    <property type="match status" value="1"/>
</dbReference>